<keyword evidence="2" id="KW-0677">Repeat</keyword>
<dbReference type="SUPFAM" id="SSF48452">
    <property type="entry name" value="TPR-like"/>
    <property type="match status" value="1"/>
</dbReference>
<keyword evidence="4 5" id="KW-0802">TPR repeat</keyword>
<evidence type="ECO:0000256" key="4">
    <source>
        <dbReference type="ARBA" id="ARBA00022803"/>
    </source>
</evidence>
<dbReference type="GO" id="GO:0017004">
    <property type="term" value="P:cytochrome complex assembly"/>
    <property type="evidence" value="ECO:0007669"/>
    <property type="project" value="UniProtKB-KW"/>
</dbReference>
<comment type="caution">
    <text evidence="8">The sequence shown here is derived from an EMBL/GenBank/DDBJ whole genome shotgun (WGS) entry which is preliminary data.</text>
</comment>
<evidence type="ECO:0000256" key="2">
    <source>
        <dbReference type="ARBA" id="ARBA00022737"/>
    </source>
</evidence>
<dbReference type="InterPro" id="IPR051263">
    <property type="entry name" value="C-type_cytochrome_biogenesis"/>
</dbReference>
<dbReference type="Proteomes" id="UP000033684">
    <property type="component" value="Unassembled WGS sequence"/>
</dbReference>
<dbReference type="AlphaFoldDB" id="A0A0F3ILM8"/>
<dbReference type="InterPro" id="IPR011990">
    <property type="entry name" value="TPR-like_helical_dom_sf"/>
</dbReference>
<dbReference type="Gene3D" id="1.25.40.10">
    <property type="entry name" value="Tetratricopeptide repeat domain"/>
    <property type="match status" value="1"/>
</dbReference>
<evidence type="ECO:0000313" key="9">
    <source>
        <dbReference type="Proteomes" id="UP000033684"/>
    </source>
</evidence>
<dbReference type="InterPro" id="IPR017560">
    <property type="entry name" value="Cyt_c_biogenesis_CcmI"/>
</dbReference>
<sequence length="391" mass="42472">MLLLPLIKVPKVNEINIAEQNIAIAKSQLQELKQQKNAGVLSDDDYQQQRQELELSLADDLAVTKVVEATQTQGRWLMPVLCLAIPAFSLLLYSRIGDFQALEPTPEMLAQPKATPSAEDINRMVAKLAERMKTDPDNAEGWYMLGKSYKYLQQFPKAADAYAHAYQLLGERSDVMLEYAEVLALANHEQFSGKPAELVLNVLAREPDNVSALWFGGVVKAQAGQVPEAIKLWQKLYDLLPKDSEAQQQVKAMLASVNATPGAGTSEPVPPKESKVASEIHLSVAIAAELKTKVSANDTVFIYAQAVSGPKMPLAVVRKTAAELPIQVVLSDALAMSPMYKLSMFPDVKLIARVSKTGNAVSAPGDLIGTIESVSSQDSSPHSLLINSVVK</sequence>
<dbReference type="Pfam" id="PF23914">
    <property type="entry name" value="TPR_CcmH_CycH"/>
    <property type="match status" value="1"/>
</dbReference>
<dbReference type="NCBIfam" id="TIGR03142">
    <property type="entry name" value="cytochro_ccmI"/>
    <property type="match status" value="1"/>
</dbReference>
<proteinExistence type="predicted"/>
<evidence type="ECO:0000313" key="8">
    <source>
        <dbReference type="EMBL" id="KJV06469.1"/>
    </source>
</evidence>
<dbReference type="PANTHER" id="PTHR47870">
    <property type="entry name" value="CYTOCHROME C-TYPE BIOGENESIS PROTEIN CCMH"/>
    <property type="match status" value="1"/>
</dbReference>
<evidence type="ECO:0000256" key="3">
    <source>
        <dbReference type="ARBA" id="ARBA00022748"/>
    </source>
</evidence>
<dbReference type="EMBL" id="LAJX01000108">
    <property type="protein sequence ID" value="KJV06469.1"/>
    <property type="molecule type" value="Genomic_DNA"/>
</dbReference>
<dbReference type="InterPro" id="IPR019734">
    <property type="entry name" value="TPR_rpt"/>
</dbReference>
<name>A0A0F3ILM8_9GAMM</name>
<keyword evidence="3" id="KW-0201">Cytochrome c-type biogenesis</keyword>
<accession>A0A0F3ILM8</accession>
<evidence type="ECO:0000256" key="5">
    <source>
        <dbReference type="PROSITE-ProRule" id="PRU00339"/>
    </source>
</evidence>
<dbReference type="GO" id="GO:0030313">
    <property type="term" value="C:cell envelope"/>
    <property type="evidence" value="ECO:0007669"/>
    <property type="project" value="UniProtKB-SubCell"/>
</dbReference>
<organism evidence="8 9">
    <name type="scientific">Methylocucumis oryzae</name>
    <dbReference type="NCBI Taxonomy" id="1632867"/>
    <lineage>
        <taxon>Bacteria</taxon>
        <taxon>Pseudomonadati</taxon>
        <taxon>Pseudomonadota</taxon>
        <taxon>Gammaproteobacteria</taxon>
        <taxon>Methylococcales</taxon>
        <taxon>Methylococcaceae</taxon>
        <taxon>Methylocucumis</taxon>
    </lineage>
</organism>
<dbReference type="Pfam" id="PF23892">
    <property type="entry name" value="Ig_CycH"/>
    <property type="match status" value="1"/>
</dbReference>
<dbReference type="PROSITE" id="PS50005">
    <property type="entry name" value="TPR"/>
    <property type="match status" value="1"/>
</dbReference>
<evidence type="ECO:0000256" key="1">
    <source>
        <dbReference type="ARBA" id="ARBA00004196"/>
    </source>
</evidence>
<keyword evidence="9" id="KW-1185">Reference proteome</keyword>
<dbReference type="InterPro" id="IPR056413">
    <property type="entry name" value="TPR_CcmH_CycH"/>
</dbReference>
<feature type="repeat" description="TPR" evidence="5">
    <location>
        <begin position="139"/>
        <end position="172"/>
    </location>
</feature>
<feature type="domain" description="Cytochrome c-type biogenesis protein H Ig-like" evidence="6">
    <location>
        <begin position="280"/>
        <end position="387"/>
    </location>
</feature>
<gene>
    <name evidence="8" type="ORF">VZ94_11080</name>
</gene>
<dbReference type="PATRIC" id="fig|1632867.3.peg.297"/>
<reference evidence="9" key="1">
    <citation type="submission" date="2015-03" db="EMBL/GenBank/DDBJ databases">
        <title>Draft genome sequence of a novel methanotroph (Sn10-6) isolated from flooded ricefield rhizosphere in India.</title>
        <authorList>
            <person name="Pandit P.S."/>
            <person name="Pore S.D."/>
            <person name="Arora P."/>
            <person name="Kapse N.G."/>
            <person name="Dhakephalkar P.K."/>
            <person name="Rahalkar M.C."/>
        </authorList>
    </citation>
    <scope>NUCLEOTIDE SEQUENCE [LARGE SCALE GENOMIC DNA]</scope>
    <source>
        <strain evidence="9">Sn10-6</strain>
    </source>
</reference>
<reference evidence="8 9" key="2">
    <citation type="journal article" date="2016" name="Microb. Ecol.">
        <title>Genome Characteristics of a Novel Type I Methanotroph (Sn10-6) Isolated from a Flooded Indian Rice Field.</title>
        <authorList>
            <person name="Rahalkar M.C."/>
            <person name="Pandit P.S."/>
            <person name="Dhakephalkar P.K."/>
            <person name="Pore S."/>
            <person name="Arora P."/>
            <person name="Kapse N."/>
        </authorList>
    </citation>
    <scope>NUCLEOTIDE SEQUENCE [LARGE SCALE GENOMIC DNA]</scope>
    <source>
        <strain evidence="8 9">Sn10-6</strain>
    </source>
</reference>
<evidence type="ECO:0000259" key="7">
    <source>
        <dbReference type="Pfam" id="PF23914"/>
    </source>
</evidence>
<comment type="subcellular location">
    <subcellularLocation>
        <location evidence="1">Cell envelope</location>
    </subcellularLocation>
</comment>
<dbReference type="PANTHER" id="PTHR47870:SF1">
    <property type="entry name" value="CYTOCHROME C-TYPE BIOGENESIS PROTEIN CCMH"/>
    <property type="match status" value="1"/>
</dbReference>
<evidence type="ECO:0000259" key="6">
    <source>
        <dbReference type="Pfam" id="PF23892"/>
    </source>
</evidence>
<protein>
    <submittedName>
        <fullName evidence="8">Cytochrome C biogenesis protein CcmI</fullName>
    </submittedName>
</protein>
<dbReference type="InterPro" id="IPR056412">
    <property type="entry name" value="Ig_CycH"/>
</dbReference>
<feature type="domain" description="Cytochrome c-type biogenesis protein H TPR" evidence="7">
    <location>
        <begin position="109"/>
        <end position="245"/>
    </location>
</feature>